<gene>
    <name evidence="1" type="ORF">TSIB3V08_LOCUS4428</name>
</gene>
<name>A0A7R9AVD6_TIMSH</name>
<protein>
    <submittedName>
        <fullName evidence="1">Uncharacterized protein</fullName>
    </submittedName>
</protein>
<proteinExistence type="predicted"/>
<dbReference type="EMBL" id="OC001584">
    <property type="protein sequence ID" value="CAD7260245.1"/>
    <property type="molecule type" value="Genomic_DNA"/>
</dbReference>
<evidence type="ECO:0000313" key="1">
    <source>
        <dbReference type="EMBL" id="CAD7260245.1"/>
    </source>
</evidence>
<reference evidence="1" key="1">
    <citation type="submission" date="2020-11" db="EMBL/GenBank/DDBJ databases">
        <authorList>
            <person name="Tran Van P."/>
        </authorList>
    </citation>
    <scope>NUCLEOTIDE SEQUENCE</scope>
</reference>
<organism evidence="1">
    <name type="scientific">Timema shepardi</name>
    <name type="common">Walking stick</name>
    <dbReference type="NCBI Taxonomy" id="629360"/>
    <lineage>
        <taxon>Eukaryota</taxon>
        <taxon>Metazoa</taxon>
        <taxon>Ecdysozoa</taxon>
        <taxon>Arthropoda</taxon>
        <taxon>Hexapoda</taxon>
        <taxon>Insecta</taxon>
        <taxon>Pterygota</taxon>
        <taxon>Neoptera</taxon>
        <taxon>Polyneoptera</taxon>
        <taxon>Phasmatodea</taxon>
        <taxon>Timematodea</taxon>
        <taxon>Timematoidea</taxon>
        <taxon>Timematidae</taxon>
        <taxon>Timema</taxon>
    </lineage>
</organism>
<accession>A0A7R9AVD6</accession>
<dbReference type="AlphaFoldDB" id="A0A7R9AVD6"/>
<sequence length="201" mass="22761">MASLVLTDSSQLTPDSHHLAVELNTTSALANYATEAAELTAGPPPFPQMRHNVAELSSVHDLEDTGDMSTTARVAPSDILTIHQVEGNTGDNRCRPHRNKAIAIDQDDDEEDDLRDLAHARCLQYKYVLPCLQYKYVLPCQKYKYVLQCLQHKYVLQSLQHKYVLQCLQHKYVLQSLQHNVTEEEAELHDCMDVCEQVSVD</sequence>